<feature type="domain" description="MSV199" evidence="3">
    <location>
        <begin position="34"/>
        <end position="165"/>
    </location>
</feature>
<evidence type="ECO:0000259" key="4">
    <source>
        <dbReference type="Pfam" id="PF12299"/>
    </source>
</evidence>
<dbReference type="OrthoDB" id="5801at10239"/>
<dbReference type="RefSeq" id="YP_009046761.1">
    <property type="nucleotide sequence ID" value="NC_024451.1"/>
</dbReference>
<dbReference type="Pfam" id="PF12299">
    <property type="entry name" value="DUF3627"/>
    <property type="match status" value="1"/>
</dbReference>
<dbReference type="EMBL" id="HF920637">
    <property type="protein sequence ID" value="CCV02519.1"/>
    <property type="molecule type" value="Genomic_DNA"/>
</dbReference>
<keyword evidence="1 2" id="KW-0175">Coiled coil</keyword>
<evidence type="ECO:0000313" key="6">
    <source>
        <dbReference type="Proteomes" id="UP000114278"/>
    </source>
</evidence>
<organism evidence="5 6">
    <name type="scientific">Armadillidium vulgare iridescent virus</name>
    <dbReference type="NCBI Taxonomy" id="72201"/>
    <lineage>
        <taxon>Viruses</taxon>
        <taxon>Varidnaviria</taxon>
        <taxon>Bamfordvirae</taxon>
        <taxon>Nucleocytoviricota</taxon>
        <taxon>Megaviricetes</taxon>
        <taxon>Pimascovirales</taxon>
        <taxon>Pimascovirales incertae sedis</taxon>
        <taxon>Iridoviridae</taxon>
        <taxon>Betairidovirinae</taxon>
        <taxon>Iridovirus</taxon>
        <taxon>Iridovirus armadillidium1</taxon>
        <taxon>Invertebrate iridescent virus 31</taxon>
    </lineage>
</organism>
<dbReference type="KEGG" id="vg:19738731"/>
<dbReference type="InterPro" id="IPR022549">
    <property type="entry name" value="DUF3627"/>
</dbReference>
<evidence type="ECO:0000313" key="5">
    <source>
        <dbReference type="EMBL" id="CCV02519.1"/>
    </source>
</evidence>
<dbReference type="Pfam" id="PF10553">
    <property type="entry name" value="MSV199"/>
    <property type="match status" value="1"/>
</dbReference>
<protein>
    <recommendedName>
        <fullName evidence="7">MSV199 domain-containing protein</fullName>
    </recommendedName>
</protein>
<evidence type="ECO:0000256" key="1">
    <source>
        <dbReference type="ARBA" id="ARBA00023054"/>
    </source>
</evidence>
<sequence>MIGETSFLGLEIKEEGCENKIINEALGYSLKFLSIKEFMDVIKFERDPIMTDYFWQIMVKKQGSHLTTLLLKCLGYEGEFKTQQQAIKRFLKYNNIQPLELTSSDSEIDKYPTIKEEMKNMKPNVIANRKWIIIEPRQFKKIIMKLNTKQGDAIREYYIKLEELISLYFEYSLYFKNREAKIALEKSQLQIASLEEKLEQMRIDAEERHEELMDANEDLQVGIEDIQERLEIAVEDRAPKVDSIPQRERFVVFKKNISRTSGYYVMRGQDSYINQKLTTHRLRYPRMTITLDIECQPNPRNLFIRFRELQDDRFGIRGNNITTLFENEMVQLFEKLNIEKRNV</sequence>
<dbReference type="GeneID" id="19738731"/>
<keyword evidence="6" id="KW-1185">Reference proteome</keyword>
<evidence type="ECO:0000256" key="2">
    <source>
        <dbReference type="SAM" id="Coils"/>
    </source>
</evidence>
<evidence type="ECO:0000259" key="3">
    <source>
        <dbReference type="Pfam" id="PF10553"/>
    </source>
</evidence>
<feature type="coiled-coil region" evidence="2">
    <location>
        <begin position="177"/>
        <end position="236"/>
    </location>
</feature>
<name>A0A068QLR1_9VIRU</name>
<accession>A0A068QLR1</accession>
<gene>
    <name evidence="5" type="primary">147L</name>
    <name evidence="5" type="ORF">IIV31_147L</name>
</gene>
<feature type="domain" description="DUF3627" evidence="4">
    <location>
        <begin position="227"/>
        <end position="316"/>
    </location>
</feature>
<dbReference type="Proteomes" id="UP000114278">
    <property type="component" value="Segment"/>
</dbReference>
<dbReference type="InterPro" id="IPR018879">
    <property type="entry name" value="MSV199_dom"/>
</dbReference>
<reference evidence="5 6" key="1">
    <citation type="journal article" date="2014" name="J. Gen. Virol.">
        <title>Genome sequence of a crustacean iridovirus, IIV31, isolated from the pill bug, Armadillidium vulgare.</title>
        <authorList>
            <person name="Piegu B."/>
            <person name="Guizard S."/>
            <person name="Yeping T."/>
            <person name="Cruaud C."/>
            <person name="Asgari S."/>
            <person name="Bideshi D.K."/>
            <person name="Federici B.A."/>
            <person name="Bigot Y."/>
        </authorList>
    </citation>
    <scope>NUCLEOTIDE SEQUENCE [LARGE SCALE GENOMIC DNA]</scope>
</reference>
<evidence type="ECO:0008006" key="7">
    <source>
        <dbReference type="Google" id="ProtNLM"/>
    </source>
</evidence>
<proteinExistence type="predicted"/>